<dbReference type="Proteomes" id="UP000054166">
    <property type="component" value="Unassembled WGS sequence"/>
</dbReference>
<dbReference type="InParanoid" id="A0A0C3G625"/>
<dbReference type="EMBL" id="KN832971">
    <property type="protein sequence ID" value="KIM91675.1"/>
    <property type="molecule type" value="Genomic_DNA"/>
</dbReference>
<evidence type="ECO:0000313" key="2">
    <source>
        <dbReference type="EMBL" id="KIM91675.1"/>
    </source>
</evidence>
<accession>A0A0C3G625</accession>
<evidence type="ECO:0000313" key="3">
    <source>
        <dbReference type="Proteomes" id="UP000054166"/>
    </source>
</evidence>
<sequence length="127" mass="13909">MTTEIALTSSSSPAPGPRWRQYRSHRRSSHTIPTTMVYVLRAPNSVDASCPRDCSRQDSRNWKGGIPFGSSHDCGVPNQGFRGGHSDPIVINGGEATDESSLGQAVSRSRSDRDRYQFGHSRCCPES</sequence>
<dbReference type="AlphaFoldDB" id="A0A0C3G625"/>
<reference evidence="3" key="2">
    <citation type="submission" date="2015-01" db="EMBL/GenBank/DDBJ databases">
        <title>Evolutionary Origins and Diversification of the Mycorrhizal Mutualists.</title>
        <authorList>
            <consortium name="DOE Joint Genome Institute"/>
            <consortium name="Mycorrhizal Genomics Consortium"/>
            <person name="Kohler A."/>
            <person name="Kuo A."/>
            <person name="Nagy L.G."/>
            <person name="Floudas D."/>
            <person name="Copeland A."/>
            <person name="Barry K.W."/>
            <person name="Cichocki N."/>
            <person name="Veneault-Fourrey C."/>
            <person name="LaButti K."/>
            <person name="Lindquist E.A."/>
            <person name="Lipzen A."/>
            <person name="Lundell T."/>
            <person name="Morin E."/>
            <person name="Murat C."/>
            <person name="Riley R."/>
            <person name="Ohm R."/>
            <person name="Sun H."/>
            <person name="Tunlid A."/>
            <person name="Henrissat B."/>
            <person name="Grigoriev I.V."/>
            <person name="Hibbett D.S."/>
            <person name="Martin F."/>
        </authorList>
    </citation>
    <scope>NUCLEOTIDE SEQUENCE [LARGE SCALE GENOMIC DNA]</scope>
    <source>
        <strain evidence="3">F 1598</strain>
    </source>
</reference>
<protein>
    <submittedName>
        <fullName evidence="2">Uncharacterized protein</fullName>
    </submittedName>
</protein>
<feature type="compositionally biased region" description="Basic and acidic residues" evidence="1">
    <location>
        <begin position="109"/>
        <end position="127"/>
    </location>
</feature>
<gene>
    <name evidence="2" type="ORF">PILCRDRAFT_810960</name>
</gene>
<proteinExistence type="predicted"/>
<feature type="region of interest" description="Disordered" evidence="1">
    <location>
        <begin position="49"/>
        <end position="127"/>
    </location>
</feature>
<feature type="region of interest" description="Disordered" evidence="1">
    <location>
        <begin position="1"/>
        <end position="34"/>
    </location>
</feature>
<evidence type="ECO:0000256" key="1">
    <source>
        <dbReference type="SAM" id="MobiDB-lite"/>
    </source>
</evidence>
<feature type="compositionally biased region" description="Polar residues" evidence="1">
    <location>
        <begin position="99"/>
        <end position="108"/>
    </location>
</feature>
<feature type="compositionally biased region" description="Basic residues" evidence="1">
    <location>
        <begin position="20"/>
        <end position="29"/>
    </location>
</feature>
<reference evidence="2 3" key="1">
    <citation type="submission" date="2014-04" db="EMBL/GenBank/DDBJ databases">
        <authorList>
            <consortium name="DOE Joint Genome Institute"/>
            <person name="Kuo A."/>
            <person name="Tarkka M."/>
            <person name="Buscot F."/>
            <person name="Kohler A."/>
            <person name="Nagy L.G."/>
            <person name="Floudas D."/>
            <person name="Copeland A."/>
            <person name="Barry K.W."/>
            <person name="Cichocki N."/>
            <person name="Veneault-Fourrey C."/>
            <person name="LaButti K."/>
            <person name="Lindquist E.A."/>
            <person name="Lipzen A."/>
            <person name="Lundell T."/>
            <person name="Morin E."/>
            <person name="Murat C."/>
            <person name="Sun H."/>
            <person name="Tunlid A."/>
            <person name="Henrissat B."/>
            <person name="Grigoriev I.V."/>
            <person name="Hibbett D.S."/>
            <person name="Martin F."/>
            <person name="Nordberg H.P."/>
            <person name="Cantor M.N."/>
            <person name="Hua S.X."/>
        </authorList>
    </citation>
    <scope>NUCLEOTIDE SEQUENCE [LARGE SCALE GENOMIC DNA]</scope>
    <source>
        <strain evidence="2 3">F 1598</strain>
    </source>
</reference>
<feature type="compositionally biased region" description="Polar residues" evidence="1">
    <location>
        <begin position="1"/>
        <end position="13"/>
    </location>
</feature>
<dbReference type="HOGENOM" id="CLU_1971334_0_0_1"/>
<keyword evidence="3" id="KW-1185">Reference proteome</keyword>
<name>A0A0C3G625_PILCF</name>
<organism evidence="2 3">
    <name type="scientific">Piloderma croceum (strain F 1598)</name>
    <dbReference type="NCBI Taxonomy" id="765440"/>
    <lineage>
        <taxon>Eukaryota</taxon>
        <taxon>Fungi</taxon>
        <taxon>Dikarya</taxon>
        <taxon>Basidiomycota</taxon>
        <taxon>Agaricomycotina</taxon>
        <taxon>Agaricomycetes</taxon>
        <taxon>Agaricomycetidae</taxon>
        <taxon>Atheliales</taxon>
        <taxon>Atheliaceae</taxon>
        <taxon>Piloderma</taxon>
    </lineage>
</organism>